<name>A0ABW5W6B0_9PSEU</name>
<reference evidence="8" key="1">
    <citation type="journal article" date="2019" name="Int. J. Syst. Evol. Microbiol.">
        <title>The Global Catalogue of Microorganisms (GCM) 10K type strain sequencing project: providing services to taxonomists for standard genome sequencing and annotation.</title>
        <authorList>
            <consortium name="The Broad Institute Genomics Platform"/>
            <consortium name="The Broad Institute Genome Sequencing Center for Infectious Disease"/>
            <person name="Wu L."/>
            <person name="Ma J."/>
        </authorList>
    </citation>
    <scope>NUCLEOTIDE SEQUENCE [LARGE SCALE GENOMIC DNA]</scope>
    <source>
        <strain evidence="8">IBRC-M 10906</strain>
    </source>
</reference>
<dbReference type="RefSeq" id="WP_377478301.1">
    <property type="nucleotide sequence ID" value="NZ_JBHUNT010000001.1"/>
</dbReference>
<keyword evidence="3 5" id="KW-0347">Helicase</keyword>
<dbReference type="InterPro" id="IPR027785">
    <property type="entry name" value="UvrD-like_helicase_C"/>
</dbReference>
<dbReference type="CDD" id="cd18809">
    <property type="entry name" value="SF1_C_RecD"/>
    <property type="match status" value="1"/>
</dbReference>
<dbReference type="Pfam" id="PF13245">
    <property type="entry name" value="AAA_19"/>
    <property type="match status" value="1"/>
</dbReference>
<evidence type="ECO:0000259" key="6">
    <source>
        <dbReference type="PROSITE" id="PS51198"/>
    </source>
</evidence>
<dbReference type="PANTHER" id="PTHR11070">
    <property type="entry name" value="UVRD / RECB / PCRA DNA HELICASE FAMILY MEMBER"/>
    <property type="match status" value="1"/>
</dbReference>
<feature type="domain" description="UvrD-like helicase ATP-binding" evidence="6">
    <location>
        <begin position="200"/>
        <end position="633"/>
    </location>
</feature>
<dbReference type="InterPro" id="IPR014016">
    <property type="entry name" value="UvrD-like_ATP-bd"/>
</dbReference>
<keyword evidence="4 5" id="KW-0067">ATP-binding</keyword>
<organism evidence="7 8">
    <name type="scientific">Prauserella oleivorans</name>
    <dbReference type="NCBI Taxonomy" id="1478153"/>
    <lineage>
        <taxon>Bacteria</taxon>
        <taxon>Bacillati</taxon>
        <taxon>Actinomycetota</taxon>
        <taxon>Actinomycetes</taxon>
        <taxon>Pseudonocardiales</taxon>
        <taxon>Pseudonocardiaceae</taxon>
        <taxon>Prauserella</taxon>
    </lineage>
</organism>
<evidence type="ECO:0000256" key="3">
    <source>
        <dbReference type="ARBA" id="ARBA00022806"/>
    </source>
</evidence>
<dbReference type="EMBL" id="JBHUOF010000005">
    <property type="protein sequence ID" value="MFD2798704.1"/>
    <property type="molecule type" value="Genomic_DNA"/>
</dbReference>
<keyword evidence="2 5" id="KW-0378">Hydrolase</keyword>
<evidence type="ECO:0000256" key="5">
    <source>
        <dbReference type="PROSITE-ProRule" id="PRU00560"/>
    </source>
</evidence>
<evidence type="ECO:0000256" key="1">
    <source>
        <dbReference type="ARBA" id="ARBA00022741"/>
    </source>
</evidence>
<gene>
    <name evidence="7" type="ORF">ACFS2C_04780</name>
</gene>
<evidence type="ECO:0000313" key="8">
    <source>
        <dbReference type="Proteomes" id="UP001597478"/>
    </source>
</evidence>
<evidence type="ECO:0000256" key="4">
    <source>
        <dbReference type="ARBA" id="ARBA00022840"/>
    </source>
</evidence>
<dbReference type="Gene3D" id="3.40.50.300">
    <property type="entry name" value="P-loop containing nucleotide triphosphate hydrolases"/>
    <property type="match status" value="3"/>
</dbReference>
<dbReference type="InterPro" id="IPR000212">
    <property type="entry name" value="DNA_helicase_UvrD/REP"/>
</dbReference>
<accession>A0ABW5W6B0</accession>
<dbReference type="Pfam" id="PF13538">
    <property type="entry name" value="UvrD_C_2"/>
    <property type="match status" value="1"/>
</dbReference>
<dbReference type="InterPro" id="IPR027417">
    <property type="entry name" value="P-loop_NTPase"/>
</dbReference>
<protein>
    <submittedName>
        <fullName evidence="7">HelD family protein</fullName>
    </submittedName>
</protein>
<feature type="binding site" evidence="5">
    <location>
        <begin position="221"/>
        <end position="228"/>
    </location>
    <ligand>
        <name>ATP</name>
        <dbReference type="ChEBI" id="CHEBI:30616"/>
    </ligand>
</feature>
<dbReference type="PROSITE" id="PS51198">
    <property type="entry name" value="UVRD_HELICASE_ATP_BIND"/>
    <property type="match status" value="1"/>
</dbReference>
<keyword evidence="1 5" id="KW-0547">Nucleotide-binding</keyword>
<evidence type="ECO:0000256" key="2">
    <source>
        <dbReference type="ARBA" id="ARBA00022801"/>
    </source>
</evidence>
<evidence type="ECO:0000313" key="7">
    <source>
        <dbReference type="EMBL" id="MFD2798704.1"/>
    </source>
</evidence>
<dbReference type="PANTHER" id="PTHR11070:SF45">
    <property type="entry name" value="DNA 3'-5' HELICASE"/>
    <property type="match status" value="1"/>
</dbReference>
<keyword evidence="8" id="KW-1185">Reference proteome</keyword>
<dbReference type="Proteomes" id="UP001597478">
    <property type="component" value="Unassembled WGS sequence"/>
</dbReference>
<sequence length="790" mass="86134">MSVSPYDREADSTDKTDKSAVIAAEQRYVSQLYAKLDAERELVARRLDETLRNGGGPPQAQAEREAATATYSDRLAQLNSVEQGLCFGRLDFTEGHDGDSPIYIGRLGLFDESDDYRPLLVDWRAPVARPFYLATAASPDGVRRRRHLRTLTRRVVGVDDEILDIGSAGESDHLGLAGEAALLSALERRRTGEMSDIVATIQAEQDRIIRADMNGVLVVQGGPGTGKTAVALHRAAYLLYTYRRQLTTRGVLVVGPNSTFLRYIGQVLPSLGETGVLLTTIGELYPGLEATGAESPEAAEIKGRLTMVDVLTQAVRDRQTVPDDVLEIDVEGEVLTLDRRTCERAREKARRTLRPHNVARRVFVDTLLDALAAQSADRLESDVLDDVPDIPLAEDETDEGDLLDARDHAAIRQELAEDDAVRAALHALWPKLTPQELLSDLLTDAERLESATLGHLTDADRDALLRPPGSLWTPADVPLLDELAELLGEDDTEARERRARREREERAYAEGVLHVLEQDDEIIDEEMIRVRDVLDAELLAERQEARSALTAAQRAAQDRTWTFGHVIVDEAQELSAMDWRTLMRRCPSRSMTIVGDVSQTGSRAGTSAWADVLSPYVGDRWRLRELTVNYRTPAEVMDLAAGVLAEIDPGLRAPTSVRDTGVPPWQRSLDRSAVVTEISSIVDAELAEVDGGTVAVVVPGGLEAAVAGELAGAGGTTAEDDNPRVSVLTVERAKGLEFDSVVVVAPDEIVAESPRGLNDLYVALTRATQRLGIVHTGAPIEALSGAQSAR</sequence>
<comment type="caution">
    <text evidence="7">The sequence shown here is derived from an EMBL/GenBank/DDBJ whole genome shotgun (WGS) entry which is preliminary data.</text>
</comment>
<proteinExistence type="predicted"/>
<dbReference type="SUPFAM" id="SSF52540">
    <property type="entry name" value="P-loop containing nucleoside triphosphate hydrolases"/>
    <property type="match status" value="1"/>
</dbReference>